<evidence type="ECO:0000256" key="7">
    <source>
        <dbReference type="SAM" id="Phobius"/>
    </source>
</evidence>
<dbReference type="RefSeq" id="XP_022107118.1">
    <property type="nucleotide sequence ID" value="XM_022251426.1"/>
</dbReference>
<dbReference type="InterPro" id="IPR028055">
    <property type="entry name" value="YidC/Oxa/ALB_C"/>
</dbReference>
<name>A0A8B7ZNW7_ACAPL</name>
<evidence type="ECO:0000256" key="4">
    <source>
        <dbReference type="ARBA" id="ARBA00023136"/>
    </source>
</evidence>
<keyword evidence="2 5" id="KW-0812">Transmembrane</keyword>
<feature type="transmembrane region" description="Helical" evidence="7">
    <location>
        <begin position="300"/>
        <end position="319"/>
    </location>
</feature>
<comment type="subcellular location">
    <subcellularLocation>
        <location evidence="1 5">Membrane</location>
        <topology evidence="1 5">Multi-pass membrane protein</topology>
    </subcellularLocation>
</comment>
<dbReference type="PANTHER" id="PTHR12428:SF65">
    <property type="entry name" value="CYTOCHROME C OXIDASE ASSEMBLY PROTEIN COX18, MITOCHONDRIAL"/>
    <property type="match status" value="1"/>
</dbReference>
<keyword evidence="9" id="KW-1185">Reference proteome</keyword>
<feature type="domain" description="Membrane insertase YidC/Oxa/ALB C-terminal" evidence="8">
    <location>
        <begin position="154"/>
        <end position="373"/>
    </location>
</feature>
<dbReference type="GO" id="GO:0032979">
    <property type="term" value="P:protein insertion into mitochondrial inner membrane from matrix"/>
    <property type="evidence" value="ECO:0007669"/>
    <property type="project" value="TreeGrafter"/>
</dbReference>
<feature type="transmembrane region" description="Helical" evidence="7">
    <location>
        <begin position="331"/>
        <end position="348"/>
    </location>
</feature>
<evidence type="ECO:0000313" key="12">
    <source>
        <dbReference type="RefSeq" id="XP_022107119.1"/>
    </source>
</evidence>
<evidence type="ECO:0000313" key="13">
    <source>
        <dbReference type="RefSeq" id="XP_022107120.1"/>
    </source>
</evidence>
<comment type="similarity">
    <text evidence="5">Belongs to the OXA1/ALB3/YidC family.</text>
</comment>
<evidence type="ECO:0000313" key="9">
    <source>
        <dbReference type="Proteomes" id="UP000694845"/>
    </source>
</evidence>
<evidence type="ECO:0000313" key="11">
    <source>
        <dbReference type="RefSeq" id="XP_022107118.1"/>
    </source>
</evidence>
<evidence type="ECO:0000256" key="2">
    <source>
        <dbReference type="ARBA" id="ARBA00022692"/>
    </source>
</evidence>
<dbReference type="Proteomes" id="UP000694845">
    <property type="component" value="Unplaced"/>
</dbReference>
<evidence type="ECO:0000313" key="10">
    <source>
        <dbReference type="RefSeq" id="XP_022107117.1"/>
    </source>
</evidence>
<evidence type="ECO:0000313" key="14">
    <source>
        <dbReference type="RefSeq" id="XP_022107121.1"/>
    </source>
</evidence>
<evidence type="ECO:0000256" key="3">
    <source>
        <dbReference type="ARBA" id="ARBA00022989"/>
    </source>
</evidence>
<dbReference type="RefSeq" id="XP_022107119.1">
    <property type="nucleotide sequence ID" value="XM_022251427.1"/>
</dbReference>
<dbReference type="Pfam" id="PF02096">
    <property type="entry name" value="60KD_IMP"/>
    <property type="match status" value="1"/>
</dbReference>
<dbReference type="RefSeq" id="XP_022107122.1">
    <property type="nucleotide sequence ID" value="XM_022251430.1"/>
</dbReference>
<dbReference type="AlphaFoldDB" id="A0A8B7ZNW7"/>
<evidence type="ECO:0000256" key="5">
    <source>
        <dbReference type="RuleBase" id="RU003945"/>
    </source>
</evidence>
<dbReference type="RefSeq" id="XP_022107117.1">
    <property type="nucleotide sequence ID" value="XM_022251425.1"/>
</dbReference>
<evidence type="ECO:0000256" key="6">
    <source>
        <dbReference type="SAM" id="MobiDB-lite"/>
    </source>
</evidence>
<dbReference type="RefSeq" id="XP_022107120.1">
    <property type="nucleotide sequence ID" value="XM_022251428.1"/>
</dbReference>
<feature type="transmembrane region" description="Helical" evidence="7">
    <location>
        <begin position="243"/>
        <end position="261"/>
    </location>
</feature>
<keyword evidence="3 7" id="KW-1133">Transmembrane helix</keyword>
<feature type="transmembrane region" description="Helical" evidence="7">
    <location>
        <begin position="154"/>
        <end position="176"/>
    </location>
</feature>
<protein>
    <submittedName>
        <fullName evidence="10 11">Mitochondrial inner membrane protein COX18-like isoform X1</fullName>
    </submittedName>
</protein>
<dbReference type="OrthoDB" id="2148490at2759"/>
<dbReference type="CDD" id="cd20069">
    <property type="entry name" value="5TM_Oxa1-like"/>
    <property type="match status" value="1"/>
</dbReference>
<feature type="region of interest" description="Disordered" evidence="6">
    <location>
        <begin position="418"/>
        <end position="462"/>
    </location>
</feature>
<accession>A0A8B7ZNW7</accession>
<keyword evidence="4 7" id="KW-0472">Membrane</keyword>
<dbReference type="GO" id="GO:0033617">
    <property type="term" value="P:mitochondrial respiratory chain complex IV assembly"/>
    <property type="evidence" value="ECO:0007669"/>
    <property type="project" value="TreeGrafter"/>
</dbReference>
<evidence type="ECO:0000259" key="8">
    <source>
        <dbReference type="Pfam" id="PF02096"/>
    </source>
</evidence>
<dbReference type="PANTHER" id="PTHR12428">
    <property type="entry name" value="OXA1"/>
    <property type="match status" value="1"/>
</dbReference>
<dbReference type="KEGG" id="aplc:110988159"/>
<proteinExistence type="inferred from homology"/>
<gene>
    <name evidence="10 11 12 13 14 15" type="primary">LOC110988159</name>
</gene>
<evidence type="ECO:0000256" key="1">
    <source>
        <dbReference type="ARBA" id="ARBA00004141"/>
    </source>
</evidence>
<dbReference type="RefSeq" id="XP_022107121.1">
    <property type="nucleotide sequence ID" value="XM_022251429.1"/>
</dbReference>
<dbReference type="GeneID" id="110988159"/>
<organism evidence="9 12">
    <name type="scientific">Acanthaster planci</name>
    <name type="common">Crown-of-thorns starfish</name>
    <dbReference type="NCBI Taxonomy" id="133434"/>
    <lineage>
        <taxon>Eukaryota</taxon>
        <taxon>Metazoa</taxon>
        <taxon>Echinodermata</taxon>
        <taxon>Eleutherozoa</taxon>
        <taxon>Asterozoa</taxon>
        <taxon>Asteroidea</taxon>
        <taxon>Valvatacea</taxon>
        <taxon>Valvatida</taxon>
        <taxon>Acanthasteridae</taxon>
        <taxon>Acanthaster</taxon>
    </lineage>
</organism>
<evidence type="ECO:0000313" key="15">
    <source>
        <dbReference type="RefSeq" id="XP_022107122.1"/>
    </source>
</evidence>
<sequence>MFMQRAMGLHLIVRHTKGLSSWIQHLTPSRRIVRCQKVHMDIKFLPPTELVLNDAESLKYQTKQHLCTGNSAQQRQFPLTASSDVTPRSCSLPLQTVTSGKGFLHRLVPSDHVHSRHYSSTQPTTAYELLLTSRPVQLSQALLEHCHDLTGLPWWASLVLSTFLLRATLTFPLGIYSQYIRAKVERLQPDIVAMAKHAFVRRFAERARLEGWSEKRAEKAVMGLVKHYSKELFIRDNCHPAKGSILFLVQFPLWLCLSLALRNMSGAFAGNIYQDPASVVPSLSTEGTLWFTDLTMADPIYILPVLVGLFNLCNIEIMALHNNPVSQRQRYITNLLRGLSLVMIPIAAQVPTAMTLYWASSAFYGLGQNILLKSPIVRSALNIPFAPSDSETPYRDMANIVGTRYLWRKGTSVLGKTGQDATENVKRETGRSCTKVQQMVSGRKEKRLYRRTPEDDSEEGAH</sequence>
<feature type="compositionally biased region" description="Polar residues" evidence="6">
    <location>
        <begin position="431"/>
        <end position="440"/>
    </location>
</feature>
<dbReference type="InterPro" id="IPR001708">
    <property type="entry name" value="YidC/ALB3/OXA1/COX18"/>
</dbReference>
<dbReference type="GO" id="GO:0005743">
    <property type="term" value="C:mitochondrial inner membrane"/>
    <property type="evidence" value="ECO:0007669"/>
    <property type="project" value="TreeGrafter"/>
</dbReference>
<feature type="compositionally biased region" description="Basic and acidic residues" evidence="6">
    <location>
        <begin position="451"/>
        <end position="462"/>
    </location>
</feature>
<dbReference type="GO" id="GO:0032977">
    <property type="term" value="F:membrane insertase activity"/>
    <property type="evidence" value="ECO:0007669"/>
    <property type="project" value="InterPro"/>
</dbReference>
<reference evidence="10 11" key="1">
    <citation type="submission" date="2025-04" db="UniProtKB">
        <authorList>
            <consortium name="RefSeq"/>
        </authorList>
    </citation>
    <scope>IDENTIFICATION</scope>
</reference>